<dbReference type="Proteomes" id="UP000326344">
    <property type="component" value="Unassembled WGS sequence"/>
</dbReference>
<feature type="chain" id="PRO_5024935541" description="DKNYY family protein" evidence="1">
    <location>
        <begin position="20"/>
        <end position="298"/>
    </location>
</feature>
<accession>A0A5N1JBJ4</accession>
<evidence type="ECO:0008006" key="4">
    <source>
        <dbReference type="Google" id="ProtNLM"/>
    </source>
</evidence>
<sequence>MKSILYALLILTLPTTAWAQLPAGFVRHTSYIYTGNSKTPLTTSFVVEKDEYVYIEVSGDVYLGPFTGAADATGKPALAALRFNKYKDYYHGALVCRIGDRTTPCQEMFRFVDAVYDPVAGGTMNYLIDGSRMVRAQGINYIPGVHFLSPTTGPLTFELNDTDPDNNDGSFLITIYAIKKNAHFNRNTLNYCPVRMPPESETNEWKREATGFFYHHPDTFRGKGRYKGCQCAYFEDNAHTLDNSTSKKGTFDFGYFLSQDKTTADHLHVVLDMLPHELYGKRFPAEFYRPMPNANLTR</sequence>
<keyword evidence="3" id="KW-1185">Reference proteome</keyword>
<feature type="signal peptide" evidence="1">
    <location>
        <begin position="1"/>
        <end position="19"/>
    </location>
</feature>
<dbReference type="RefSeq" id="WP_150879441.1">
    <property type="nucleotide sequence ID" value="NZ_VTWS01000005.1"/>
</dbReference>
<evidence type="ECO:0000313" key="2">
    <source>
        <dbReference type="EMBL" id="KAA9349851.1"/>
    </source>
</evidence>
<comment type="caution">
    <text evidence="2">The sequence shown here is derived from an EMBL/GenBank/DDBJ whole genome shotgun (WGS) entry which is preliminary data.</text>
</comment>
<protein>
    <recommendedName>
        <fullName evidence="4">DKNYY family protein</fullName>
    </recommendedName>
</protein>
<dbReference type="EMBL" id="VTWS01000005">
    <property type="protein sequence ID" value="KAA9349851.1"/>
    <property type="molecule type" value="Genomic_DNA"/>
</dbReference>
<organism evidence="2 3">
    <name type="scientific">Larkinella humicola</name>
    <dbReference type="NCBI Taxonomy" id="2607654"/>
    <lineage>
        <taxon>Bacteria</taxon>
        <taxon>Pseudomonadati</taxon>
        <taxon>Bacteroidota</taxon>
        <taxon>Cytophagia</taxon>
        <taxon>Cytophagales</taxon>
        <taxon>Spirosomataceae</taxon>
        <taxon>Larkinella</taxon>
    </lineage>
</organism>
<evidence type="ECO:0000313" key="3">
    <source>
        <dbReference type="Proteomes" id="UP000326344"/>
    </source>
</evidence>
<dbReference type="Gene3D" id="2.60.120.430">
    <property type="entry name" value="Galactose-binding lectin"/>
    <property type="match status" value="1"/>
</dbReference>
<name>A0A5N1JBJ4_9BACT</name>
<gene>
    <name evidence="2" type="ORF">F0P93_20635</name>
</gene>
<reference evidence="2 3" key="1">
    <citation type="submission" date="2019-09" db="EMBL/GenBank/DDBJ databases">
        <title>Genome Sequence of Larkinella sp MA1.</title>
        <authorList>
            <person name="Srinivasan S."/>
        </authorList>
    </citation>
    <scope>NUCLEOTIDE SEQUENCE [LARGE SCALE GENOMIC DNA]</scope>
    <source>
        <strain evidence="2 3">MA1</strain>
    </source>
</reference>
<dbReference type="AlphaFoldDB" id="A0A5N1JBJ4"/>
<evidence type="ECO:0000256" key="1">
    <source>
        <dbReference type="SAM" id="SignalP"/>
    </source>
</evidence>
<proteinExistence type="predicted"/>
<keyword evidence="1" id="KW-0732">Signal</keyword>